<organism evidence="2">
    <name type="scientific">Caenorhabditis remanei</name>
    <name type="common">Caenorhabditis vulgaris</name>
    <dbReference type="NCBI Taxonomy" id="31234"/>
    <lineage>
        <taxon>Eukaryota</taxon>
        <taxon>Metazoa</taxon>
        <taxon>Ecdysozoa</taxon>
        <taxon>Nematoda</taxon>
        <taxon>Chromadorea</taxon>
        <taxon>Rhabditida</taxon>
        <taxon>Rhabditina</taxon>
        <taxon>Rhabditomorpha</taxon>
        <taxon>Rhabditoidea</taxon>
        <taxon>Rhabditidae</taxon>
        <taxon>Peloderinae</taxon>
        <taxon>Caenorhabditis</taxon>
    </lineage>
</organism>
<dbReference type="InParanoid" id="E3LNS7"/>
<dbReference type="PANTHER" id="PTHR37970">
    <property type="entry name" value="PROTEIN CBG08587"/>
    <property type="match status" value="1"/>
</dbReference>
<sequence length="90" mass="10011">MSCSLFVAEVRGSRRCSVCRCDISAHEPAAIYVQPERIFSNLPPIATSSSGSNNNNSTSFSRRAVSSALTQILHTLSLYHFRFRFIKQDA</sequence>
<dbReference type="HOGENOM" id="CLU_188609_0_0_1"/>
<dbReference type="AlphaFoldDB" id="E3LNS7"/>
<evidence type="ECO:0000313" key="2">
    <source>
        <dbReference type="Proteomes" id="UP000008281"/>
    </source>
</evidence>
<dbReference type="PANTHER" id="PTHR37970:SF1">
    <property type="entry name" value="SERINE-RICH ADHESIN FOR PLATELETS"/>
    <property type="match status" value="1"/>
</dbReference>
<keyword evidence="2" id="KW-1185">Reference proteome</keyword>
<name>E3LNS7_CAERE</name>
<reference evidence="1" key="1">
    <citation type="submission" date="2007-07" db="EMBL/GenBank/DDBJ databases">
        <title>PCAP assembly of the Caenorhabditis remanei genome.</title>
        <authorList>
            <consortium name="The Caenorhabditis remanei Sequencing Consortium"/>
            <person name="Wilson R.K."/>
        </authorList>
    </citation>
    <scope>NUCLEOTIDE SEQUENCE [LARGE SCALE GENOMIC DNA]</scope>
    <source>
        <strain evidence="1">PB4641</strain>
    </source>
</reference>
<proteinExistence type="predicted"/>
<dbReference type="Proteomes" id="UP000008281">
    <property type="component" value="Unassembled WGS sequence"/>
</dbReference>
<gene>
    <name evidence="1" type="ORF">CRE_27159</name>
</gene>
<dbReference type="EMBL" id="DS268412">
    <property type="protein sequence ID" value="EFP05751.1"/>
    <property type="molecule type" value="Genomic_DNA"/>
</dbReference>
<protein>
    <submittedName>
        <fullName evidence="1">Uncharacterized protein</fullName>
    </submittedName>
</protein>
<dbReference type="STRING" id="31234.E3LNS7"/>
<evidence type="ECO:0000313" key="1">
    <source>
        <dbReference type="EMBL" id="EFP05751.1"/>
    </source>
</evidence>
<accession>E3LNS7</accession>